<dbReference type="HOGENOM" id="CLU_2038730_0_0_1"/>
<evidence type="ECO:0000256" key="1">
    <source>
        <dbReference type="SAM" id="MobiDB-lite"/>
    </source>
</evidence>
<sequence length="121" mass="13626">MGRCLLQLEIEVVVVAVVEGEGVWEVVVLFQIKGETLPQKCLDSLRRPPNETLARHYAMVLLPKYATTVGLRATRSWRLQSGLRSGLGEERRTHSRACNRAGGLKRLDDSMPEDVRGQRGW</sequence>
<dbReference type="EMBL" id="KN832882">
    <property type="protein sequence ID" value="KIM97560.1"/>
    <property type="molecule type" value="Genomic_DNA"/>
</dbReference>
<reference evidence="3 4" key="1">
    <citation type="submission" date="2014-04" db="EMBL/GenBank/DDBJ databases">
        <authorList>
            <consortium name="DOE Joint Genome Institute"/>
            <person name="Kuo A."/>
            <person name="Martino E."/>
            <person name="Perotto S."/>
            <person name="Kohler A."/>
            <person name="Nagy L.G."/>
            <person name="Floudas D."/>
            <person name="Copeland A."/>
            <person name="Barry K.W."/>
            <person name="Cichocki N."/>
            <person name="Veneault-Fourrey C."/>
            <person name="LaButti K."/>
            <person name="Lindquist E.A."/>
            <person name="Lipzen A."/>
            <person name="Lundell T."/>
            <person name="Morin E."/>
            <person name="Murat C."/>
            <person name="Sun H."/>
            <person name="Tunlid A."/>
            <person name="Henrissat B."/>
            <person name="Grigoriev I.V."/>
            <person name="Hibbett D.S."/>
            <person name="Martin F."/>
            <person name="Nordberg H.P."/>
            <person name="Cantor M.N."/>
            <person name="Hua S.X."/>
        </authorList>
    </citation>
    <scope>NUCLEOTIDE SEQUENCE [LARGE SCALE GENOMIC DNA]</scope>
    <source>
        <strain evidence="3 4">Zn</strain>
    </source>
</reference>
<keyword evidence="4" id="KW-1185">Reference proteome</keyword>
<accession>A0A0C3GN75</accession>
<feature type="signal peptide" evidence="2">
    <location>
        <begin position="1"/>
        <end position="20"/>
    </location>
</feature>
<reference evidence="4" key="2">
    <citation type="submission" date="2015-01" db="EMBL/GenBank/DDBJ databases">
        <title>Evolutionary Origins and Diversification of the Mycorrhizal Mutualists.</title>
        <authorList>
            <consortium name="DOE Joint Genome Institute"/>
            <consortium name="Mycorrhizal Genomics Consortium"/>
            <person name="Kohler A."/>
            <person name="Kuo A."/>
            <person name="Nagy L.G."/>
            <person name="Floudas D."/>
            <person name="Copeland A."/>
            <person name="Barry K.W."/>
            <person name="Cichocki N."/>
            <person name="Veneault-Fourrey C."/>
            <person name="LaButti K."/>
            <person name="Lindquist E.A."/>
            <person name="Lipzen A."/>
            <person name="Lundell T."/>
            <person name="Morin E."/>
            <person name="Murat C."/>
            <person name="Riley R."/>
            <person name="Ohm R."/>
            <person name="Sun H."/>
            <person name="Tunlid A."/>
            <person name="Henrissat B."/>
            <person name="Grigoriev I.V."/>
            <person name="Hibbett D.S."/>
            <person name="Martin F."/>
        </authorList>
    </citation>
    <scope>NUCLEOTIDE SEQUENCE [LARGE SCALE GENOMIC DNA]</scope>
    <source>
        <strain evidence="4">Zn</strain>
    </source>
</reference>
<evidence type="ECO:0000313" key="3">
    <source>
        <dbReference type="EMBL" id="KIM97560.1"/>
    </source>
</evidence>
<feature type="compositionally biased region" description="Basic and acidic residues" evidence="1">
    <location>
        <begin position="105"/>
        <end position="121"/>
    </location>
</feature>
<name>A0A0C3GN75_OIDMZ</name>
<dbReference type="InParanoid" id="A0A0C3GN75"/>
<feature type="region of interest" description="Disordered" evidence="1">
    <location>
        <begin position="85"/>
        <end position="121"/>
    </location>
</feature>
<protein>
    <recommendedName>
        <fullName evidence="5">AMP-binding enzyme C-terminal domain-containing protein</fullName>
    </recommendedName>
</protein>
<keyword evidence="2" id="KW-0732">Signal</keyword>
<dbReference type="Proteomes" id="UP000054321">
    <property type="component" value="Unassembled WGS sequence"/>
</dbReference>
<evidence type="ECO:0008006" key="5">
    <source>
        <dbReference type="Google" id="ProtNLM"/>
    </source>
</evidence>
<feature type="chain" id="PRO_5002177776" description="AMP-binding enzyme C-terminal domain-containing protein" evidence="2">
    <location>
        <begin position="21"/>
        <end position="121"/>
    </location>
</feature>
<evidence type="ECO:0000313" key="4">
    <source>
        <dbReference type="Proteomes" id="UP000054321"/>
    </source>
</evidence>
<evidence type="ECO:0000256" key="2">
    <source>
        <dbReference type="SAM" id="SignalP"/>
    </source>
</evidence>
<proteinExistence type="predicted"/>
<organism evidence="3 4">
    <name type="scientific">Oidiodendron maius (strain Zn)</name>
    <dbReference type="NCBI Taxonomy" id="913774"/>
    <lineage>
        <taxon>Eukaryota</taxon>
        <taxon>Fungi</taxon>
        <taxon>Dikarya</taxon>
        <taxon>Ascomycota</taxon>
        <taxon>Pezizomycotina</taxon>
        <taxon>Leotiomycetes</taxon>
        <taxon>Leotiomycetes incertae sedis</taxon>
        <taxon>Myxotrichaceae</taxon>
        <taxon>Oidiodendron</taxon>
    </lineage>
</organism>
<gene>
    <name evidence="3" type="ORF">OIDMADRAFT_147961</name>
</gene>
<dbReference type="AlphaFoldDB" id="A0A0C3GN75"/>